<dbReference type="Pfam" id="PF00270">
    <property type="entry name" value="DEAD"/>
    <property type="match status" value="1"/>
</dbReference>
<dbReference type="SMART" id="SM00490">
    <property type="entry name" value="HELICc"/>
    <property type="match status" value="1"/>
</dbReference>
<organism evidence="7 8">
    <name type="scientific">Frankliniella occidentalis</name>
    <name type="common">Western flower thrips</name>
    <name type="synonym">Euthrips occidentalis</name>
    <dbReference type="NCBI Taxonomy" id="133901"/>
    <lineage>
        <taxon>Eukaryota</taxon>
        <taxon>Metazoa</taxon>
        <taxon>Ecdysozoa</taxon>
        <taxon>Arthropoda</taxon>
        <taxon>Hexapoda</taxon>
        <taxon>Insecta</taxon>
        <taxon>Pterygota</taxon>
        <taxon>Neoptera</taxon>
        <taxon>Paraneoptera</taxon>
        <taxon>Thysanoptera</taxon>
        <taxon>Terebrantia</taxon>
        <taxon>Thripoidea</taxon>
        <taxon>Thripidae</taxon>
        <taxon>Frankliniella</taxon>
    </lineage>
</organism>
<dbReference type="AlphaFoldDB" id="A0A6J1SK44"/>
<protein>
    <submittedName>
        <fullName evidence="8">Probable ATP-dependent RNA helicase DDX28</fullName>
    </submittedName>
</protein>
<evidence type="ECO:0000256" key="4">
    <source>
        <dbReference type="ARBA" id="ARBA00022840"/>
    </source>
</evidence>
<keyword evidence="1" id="KW-0547">Nucleotide-binding</keyword>
<keyword evidence="3 8" id="KW-0347">Helicase</keyword>
<proteinExistence type="predicted"/>
<evidence type="ECO:0000313" key="7">
    <source>
        <dbReference type="Proteomes" id="UP000504606"/>
    </source>
</evidence>
<accession>A0A6J1SK44</accession>
<dbReference type="PROSITE" id="PS51192">
    <property type="entry name" value="HELICASE_ATP_BIND_1"/>
    <property type="match status" value="1"/>
</dbReference>
<evidence type="ECO:0000256" key="1">
    <source>
        <dbReference type="ARBA" id="ARBA00022741"/>
    </source>
</evidence>
<keyword evidence="7" id="KW-1185">Reference proteome</keyword>
<keyword evidence="4" id="KW-0067">ATP-binding</keyword>
<name>A0A6J1SK44_FRAOC</name>
<dbReference type="GO" id="GO:0016787">
    <property type="term" value="F:hydrolase activity"/>
    <property type="evidence" value="ECO:0007669"/>
    <property type="project" value="UniProtKB-KW"/>
</dbReference>
<dbReference type="InterPro" id="IPR011545">
    <property type="entry name" value="DEAD/DEAH_box_helicase_dom"/>
</dbReference>
<dbReference type="GO" id="GO:0003676">
    <property type="term" value="F:nucleic acid binding"/>
    <property type="evidence" value="ECO:0007669"/>
    <property type="project" value="InterPro"/>
</dbReference>
<dbReference type="SUPFAM" id="SSF52540">
    <property type="entry name" value="P-loop containing nucleoside triphosphate hydrolases"/>
    <property type="match status" value="1"/>
</dbReference>
<sequence length="580" mass="66141">MMQMQRFSSLCKIYALRRGPLSPALGLKCHNLTVFVQQQSLWTQSQVRLNSYKPKVQDTKSRNSTKVRKVNLSNKLRQEFSKYKKQTPIISCKRMEFNFYEGMRYSKFEAVPLASKGWLKRGSNGDFFTLYENYMKPDDLHFGYAPLPMSTYSPTDSSIKEDNNFQGFRSLGIAEHFRESLTKMCITRPADIQIAAIPHILDGKNCVVSAHTGCGKTLAYILPIIQQVLESNEREEKPYFGSPKVLIVSPSRELSYQIFDVVQKLIQDHPLKAKLVIGGYEDKLSKNDIPEVIDIVVGSLGTLKKTFGSGALSKQRLKHVVLDEADQLVDDQNRRYVRDLLKNVNIKDNLDEGDNSDNYLSAQIVLVSATIPLNLDLLFEGLVDCNALERISTTHLHDVLKSSPQLFLKVGMTHKAKALFDIIQKDHKLKRPVLIFSNTAKTAEWVGHMLNEQRYPCKTLTGQVPTEIRQHLFQRFQQGEFNILSTTPMVARGLDTIRVQHVINFDFPLYVSEYIHQIGRVGRIGQKVCHITNIVAFKREVELVQRIELSVRLYEKLHAVNANIPGILSHRHEKLREGSG</sequence>
<dbReference type="Proteomes" id="UP000504606">
    <property type="component" value="Unplaced"/>
</dbReference>
<evidence type="ECO:0000256" key="3">
    <source>
        <dbReference type="ARBA" id="ARBA00022806"/>
    </source>
</evidence>
<dbReference type="RefSeq" id="XP_026281123.1">
    <property type="nucleotide sequence ID" value="XM_026425338.2"/>
</dbReference>
<feature type="domain" description="Helicase C-terminal" evidence="6">
    <location>
        <begin position="421"/>
        <end position="568"/>
    </location>
</feature>
<dbReference type="PANTHER" id="PTHR47960">
    <property type="entry name" value="DEAD-BOX ATP-DEPENDENT RNA HELICASE 50"/>
    <property type="match status" value="1"/>
</dbReference>
<dbReference type="GO" id="GO:0005524">
    <property type="term" value="F:ATP binding"/>
    <property type="evidence" value="ECO:0007669"/>
    <property type="project" value="UniProtKB-KW"/>
</dbReference>
<dbReference type="InterPro" id="IPR027417">
    <property type="entry name" value="P-loop_NTPase"/>
</dbReference>
<evidence type="ECO:0000259" key="5">
    <source>
        <dbReference type="PROSITE" id="PS51192"/>
    </source>
</evidence>
<dbReference type="OrthoDB" id="10256233at2759"/>
<keyword evidence="2" id="KW-0378">Hydrolase</keyword>
<dbReference type="Gene3D" id="3.40.50.300">
    <property type="entry name" value="P-loop containing nucleotide triphosphate hydrolases"/>
    <property type="match status" value="2"/>
</dbReference>
<dbReference type="Pfam" id="PF00271">
    <property type="entry name" value="Helicase_C"/>
    <property type="match status" value="1"/>
</dbReference>
<dbReference type="CTD" id="33254"/>
<reference evidence="8" key="1">
    <citation type="submission" date="2025-08" db="UniProtKB">
        <authorList>
            <consortium name="RefSeq"/>
        </authorList>
    </citation>
    <scope>IDENTIFICATION</scope>
    <source>
        <tissue evidence="8">Whole organism</tissue>
    </source>
</reference>
<dbReference type="InterPro" id="IPR001650">
    <property type="entry name" value="Helicase_C-like"/>
</dbReference>
<feature type="domain" description="Helicase ATP-binding" evidence="5">
    <location>
        <begin position="197"/>
        <end position="389"/>
    </location>
</feature>
<dbReference type="GO" id="GO:0004386">
    <property type="term" value="F:helicase activity"/>
    <property type="evidence" value="ECO:0007669"/>
    <property type="project" value="UniProtKB-KW"/>
</dbReference>
<evidence type="ECO:0000259" key="6">
    <source>
        <dbReference type="PROSITE" id="PS51194"/>
    </source>
</evidence>
<evidence type="ECO:0000313" key="8">
    <source>
        <dbReference type="RefSeq" id="XP_026281123.1"/>
    </source>
</evidence>
<dbReference type="PROSITE" id="PS51194">
    <property type="entry name" value="HELICASE_CTER"/>
    <property type="match status" value="1"/>
</dbReference>
<dbReference type="SMART" id="SM00487">
    <property type="entry name" value="DEXDc"/>
    <property type="match status" value="1"/>
</dbReference>
<dbReference type="CDD" id="cd18787">
    <property type="entry name" value="SF2_C_DEAD"/>
    <property type="match status" value="1"/>
</dbReference>
<evidence type="ECO:0000256" key="2">
    <source>
        <dbReference type="ARBA" id="ARBA00022801"/>
    </source>
</evidence>
<dbReference type="InterPro" id="IPR014001">
    <property type="entry name" value="Helicase_ATP-bd"/>
</dbReference>
<dbReference type="GeneID" id="113208368"/>
<gene>
    <name evidence="8" type="primary">LOC113208368</name>
</gene>
<dbReference type="KEGG" id="foc:113208368"/>